<organism evidence="1 2">
    <name type="scientific">Pseudomonas rubra</name>
    <dbReference type="NCBI Taxonomy" id="2942627"/>
    <lineage>
        <taxon>Bacteria</taxon>
        <taxon>Pseudomonadati</taxon>
        <taxon>Pseudomonadota</taxon>
        <taxon>Gammaproteobacteria</taxon>
        <taxon>Pseudomonadales</taxon>
        <taxon>Pseudomonadaceae</taxon>
        <taxon>Pseudomonas</taxon>
    </lineage>
</organism>
<comment type="caution">
    <text evidence="1">The sequence shown here is derived from an EMBL/GenBank/DDBJ whole genome shotgun (WGS) entry which is preliminary data.</text>
</comment>
<dbReference type="Proteomes" id="UP001148184">
    <property type="component" value="Unassembled WGS sequence"/>
</dbReference>
<dbReference type="RefSeq" id="WP_273892390.1">
    <property type="nucleotide sequence ID" value="NZ_JAMDGP010000035.1"/>
</dbReference>
<name>A0ABT5P5X6_9PSED</name>
<accession>A0ABT5P5X6</accession>
<dbReference type="EMBL" id="JAMDGZ010000015">
    <property type="protein sequence ID" value="MDD1013581.1"/>
    <property type="molecule type" value="Genomic_DNA"/>
</dbReference>
<evidence type="ECO:0000313" key="1">
    <source>
        <dbReference type="EMBL" id="MDD1013581.1"/>
    </source>
</evidence>
<reference evidence="1 2" key="1">
    <citation type="submission" date="2022-05" db="EMBL/GenBank/DDBJ databases">
        <title>Novel Pseudomonas spp. Isolated from a Rainbow Trout Aquaculture Facility.</title>
        <authorList>
            <person name="Testerman T."/>
            <person name="Graf J."/>
        </authorList>
    </citation>
    <scope>NUCLEOTIDE SEQUENCE [LARGE SCALE GENOMIC DNA]</scope>
    <source>
        <strain evidence="1 2">ID1025</strain>
    </source>
</reference>
<proteinExistence type="predicted"/>
<evidence type="ECO:0000313" key="2">
    <source>
        <dbReference type="Proteomes" id="UP001148184"/>
    </source>
</evidence>
<protein>
    <submittedName>
        <fullName evidence="1">Uncharacterized protein</fullName>
    </submittedName>
</protein>
<gene>
    <name evidence="1" type="ORF">M5G17_07785</name>
</gene>
<keyword evidence="2" id="KW-1185">Reference proteome</keyword>
<sequence>MPAFDALSDNPSTDFWRGEKTCIDVKNKALKYFEKSAEKHRAIVGKME</sequence>